<evidence type="ECO:0000256" key="5">
    <source>
        <dbReference type="ARBA" id="ARBA00022989"/>
    </source>
</evidence>
<reference evidence="10 11" key="1">
    <citation type="submission" date="2022-04" db="EMBL/GenBank/DDBJ databases">
        <authorList>
            <person name="Huq M.A."/>
        </authorList>
    </citation>
    <scope>NUCLEOTIDE SEQUENCE [LARGE SCALE GENOMIC DNA]</scope>
    <source>
        <strain evidence="10 11">MAH-33</strain>
    </source>
</reference>
<feature type="transmembrane region" description="Helical" evidence="8">
    <location>
        <begin position="68"/>
        <end position="87"/>
    </location>
</feature>
<keyword evidence="5 8" id="KW-1133">Transmembrane helix</keyword>
<evidence type="ECO:0000313" key="10">
    <source>
        <dbReference type="EMBL" id="MCK0532898.1"/>
    </source>
</evidence>
<evidence type="ECO:0000256" key="3">
    <source>
        <dbReference type="ARBA" id="ARBA00022475"/>
    </source>
</evidence>
<dbReference type="InterPro" id="IPR000298">
    <property type="entry name" value="Cyt_c_oxidase-like_su3"/>
</dbReference>
<keyword evidence="3" id="KW-1003">Cell membrane</keyword>
<evidence type="ECO:0000256" key="8">
    <source>
        <dbReference type="SAM" id="Phobius"/>
    </source>
</evidence>
<evidence type="ECO:0000256" key="4">
    <source>
        <dbReference type="ARBA" id="ARBA00022692"/>
    </source>
</evidence>
<sequence length="204" mass="23099">MTDRPVYVQGDLSSLPESKDGPASLAWWGNAGFMLIEGTAFLLAGGSYLYLMVAGSDWPPKGFAPPQLVWGIVFTIGLLLSEIPNRWLIKKARARDEKAVRIGIIIMTLAAFLLFIPRALEFTALGLRWDEHAYGSVLWMLMILHTVHLITDWGDTLVLALWLHTHEVGDRQFADVEDNANYWRFVELSWLPLYALIYWAPRVA</sequence>
<dbReference type="PANTHER" id="PTHR11403">
    <property type="entry name" value="CYTOCHROME C OXIDASE SUBUNIT III"/>
    <property type="match status" value="1"/>
</dbReference>
<dbReference type="Pfam" id="PF00510">
    <property type="entry name" value="COX3"/>
    <property type="match status" value="1"/>
</dbReference>
<accession>A0ABT0E0K9</accession>
<evidence type="ECO:0000256" key="2">
    <source>
        <dbReference type="ARBA" id="ARBA00010581"/>
    </source>
</evidence>
<protein>
    <submittedName>
        <fullName evidence="10">Cytochrome c oxidase subunit 3</fullName>
    </submittedName>
</protein>
<dbReference type="RefSeq" id="WP_247233862.1">
    <property type="nucleotide sequence ID" value="NZ_JALKHS010000012.1"/>
</dbReference>
<dbReference type="InterPro" id="IPR035973">
    <property type="entry name" value="Cyt_c_oxidase_su3-like_sf"/>
</dbReference>
<proteinExistence type="inferred from homology"/>
<evidence type="ECO:0000256" key="1">
    <source>
        <dbReference type="ARBA" id="ARBA00004651"/>
    </source>
</evidence>
<comment type="caution">
    <text evidence="10">The sequence shown here is derived from an EMBL/GenBank/DDBJ whole genome shotgun (WGS) entry which is preliminary data.</text>
</comment>
<feature type="transmembrane region" description="Helical" evidence="8">
    <location>
        <begin position="137"/>
        <end position="162"/>
    </location>
</feature>
<dbReference type="InterPro" id="IPR024791">
    <property type="entry name" value="Cyt_c/ubiquinol_Oxase_su3"/>
</dbReference>
<feature type="transmembrane region" description="Helical" evidence="8">
    <location>
        <begin position="25"/>
        <end position="48"/>
    </location>
</feature>
<feature type="transmembrane region" description="Helical" evidence="8">
    <location>
        <begin position="99"/>
        <end position="117"/>
    </location>
</feature>
<evidence type="ECO:0000259" key="9">
    <source>
        <dbReference type="PROSITE" id="PS50253"/>
    </source>
</evidence>
<keyword evidence="4 7" id="KW-0812">Transmembrane</keyword>
<evidence type="ECO:0000256" key="7">
    <source>
        <dbReference type="RuleBase" id="RU003376"/>
    </source>
</evidence>
<dbReference type="SUPFAM" id="SSF81452">
    <property type="entry name" value="Cytochrome c oxidase subunit III-like"/>
    <property type="match status" value="1"/>
</dbReference>
<dbReference type="PROSITE" id="PS50253">
    <property type="entry name" value="COX3"/>
    <property type="match status" value="1"/>
</dbReference>
<keyword evidence="6 8" id="KW-0472">Membrane</keyword>
<comment type="similarity">
    <text evidence="2 7">Belongs to the cytochrome c oxidase subunit 3 family.</text>
</comment>
<gene>
    <name evidence="10" type="ORF">MU848_15005</name>
</gene>
<organism evidence="10 11">
    <name type="scientific">Sphingobium agri</name>
    <dbReference type="NCBI Taxonomy" id="2933566"/>
    <lineage>
        <taxon>Bacteria</taxon>
        <taxon>Pseudomonadati</taxon>
        <taxon>Pseudomonadota</taxon>
        <taxon>Alphaproteobacteria</taxon>
        <taxon>Sphingomonadales</taxon>
        <taxon>Sphingomonadaceae</taxon>
        <taxon>Sphingobium</taxon>
    </lineage>
</organism>
<dbReference type="Proteomes" id="UP001203512">
    <property type="component" value="Unassembled WGS sequence"/>
</dbReference>
<dbReference type="EMBL" id="JALKHS010000012">
    <property type="protein sequence ID" value="MCK0532898.1"/>
    <property type="molecule type" value="Genomic_DNA"/>
</dbReference>
<dbReference type="PANTHER" id="PTHR11403:SF2">
    <property type="entry name" value="CYTOCHROME BO(3) UBIQUINOL OXIDASE SUBUNIT 3"/>
    <property type="match status" value="1"/>
</dbReference>
<name>A0ABT0E0K9_9SPHN</name>
<dbReference type="InterPro" id="IPR013833">
    <property type="entry name" value="Cyt_c_oxidase_su3_a-hlx"/>
</dbReference>
<comment type="subcellular location">
    <subcellularLocation>
        <location evidence="1 7">Cell membrane</location>
        <topology evidence="1 7">Multi-pass membrane protein</topology>
    </subcellularLocation>
</comment>
<dbReference type="Gene3D" id="1.20.120.80">
    <property type="entry name" value="Cytochrome c oxidase, subunit III, four-helix bundle"/>
    <property type="match status" value="1"/>
</dbReference>
<feature type="domain" description="Heme-copper oxidase subunit III family profile" evidence="9">
    <location>
        <begin position="28"/>
        <end position="202"/>
    </location>
</feature>
<evidence type="ECO:0000313" key="11">
    <source>
        <dbReference type="Proteomes" id="UP001203512"/>
    </source>
</evidence>
<keyword evidence="11" id="KW-1185">Reference proteome</keyword>
<evidence type="ECO:0000256" key="6">
    <source>
        <dbReference type="ARBA" id="ARBA00023136"/>
    </source>
</evidence>